<name>A0A9N9NG10_9GLOM</name>
<evidence type="ECO:0000313" key="2">
    <source>
        <dbReference type="Proteomes" id="UP000789405"/>
    </source>
</evidence>
<dbReference type="Proteomes" id="UP000789405">
    <property type="component" value="Unassembled WGS sequence"/>
</dbReference>
<reference evidence="1" key="1">
    <citation type="submission" date="2021-06" db="EMBL/GenBank/DDBJ databases">
        <authorList>
            <person name="Kallberg Y."/>
            <person name="Tangrot J."/>
            <person name="Rosling A."/>
        </authorList>
    </citation>
    <scope>NUCLEOTIDE SEQUENCE</scope>
    <source>
        <strain evidence="1">MA453B</strain>
    </source>
</reference>
<dbReference type="AlphaFoldDB" id="A0A9N9NG10"/>
<gene>
    <name evidence="1" type="ORF">DERYTH_LOCUS15404</name>
</gene>
<sequence>SLYLVKSANRVLETIEDQTEITISKSVEPYKTLVQQSTTNYNDTNDEATKILATNDEAIKSHLAATAPAT</sequence>
<organism evidence="1 2">
    <name type="scientific">Dentiscutata erythropus</name>
    <dbReference type="NCBI Taxonomy" id="1348616"/>
    <lineage>
        <taxon>Eukaryota</taxon>
        <taxon>Fungi</taxon>
        <taxon>Fungi incertae sedis</taxon>
        <taxon>Mucoromycota</taxon>
        <taxon>Glomeromycotina</taxon>
        <taxon>Glomeromycetes</taxon>
        <taxon>Diversisporales</taxon>
        <taxon>Gigasporaceae</taxon>
        <taxon>Dentiscutata</taxon>
    </lineage>
</organism>
<proteinExistence type="predicted"/>
<accession>A0A9N9NG10</accession>
<comment type="caution">
    <text evidence="1">The sequence shown here is derived from an EMBL/GenBank/DDBJ whole genome shotgun (WGS) entry which is preliminary data.</text>
</comment>
<keyword evidence="2" id="KW-1185">Reference proteome</keyword>
<protein>
    <submittedName>
        <fullName evidence="1">11811_t:CDS:1</fullName>
    </submittedName>
</protein>
<feature type="non-terminal residue" evidence="1">
    <location>
        <position position="1"/>
    </location>
</feature>
<dbReference type="EMBL" id="CAJVPY010012467">
    <property type="protein sequence ID" value="CAG8734287.1"/>
    <property type="molecule type" value="Genomic_DNA"/>
</dbReference>
<evidence type="ECO:0000313" key="1">
    <source>
        <dbReference type="EMBL" id="CAG8734287.1"/>
    </source>
</evidence>